<proteinExistence type="predicted"/>
<sequence>MSGVLPPSEVITSDNKGPILAVTVILLACFSASSALVRVYAITRQKLGFGIDDILYFGGVAAAVAQTITMKYAADSGLGRHMSTLSPQELTKCFKFVYASHILGLSVSTTFSKASVVALFKRLLPPQTNQLYFHALICLIATWALFSFFALAFECKLPEPWRFVPSNCPTKGKLYYPILVLNIFIDAVLAFYIFPNVWKLTMERKDRLTVLGLFGSRIIAVVHLSLITATLPRIHSFISNLQAGLLKSQITESEYKRTQPRQSIGSRISRNSRGPPPKTRQSVDAQNSIKLTLTSLYSRNARIYSSTQKSRRRSVALPAETTSNLTVSDGQCERQSSTASLRNNSTQ</sequence>
<feature type="transmembrane region" description="Helical" evidence="2">
    <location>
        <begin position="174"/>
        <end position="198"/>
    </location>
</feature>
<feature type="compositionally biased region" description="Low complexity" evidence="1">
    <location>
        <begin position="261"/>
        <end position="273"/>
    </location>
</feature>
<feature type="region of interest" description="Disordered" evidence="1">
    <location>
        <begin position="304"/>
        <end position="347"/>
    </location>
</feature>
<keyword evidence="2" id="KW-1133">Transmembrane helix</keyword>
<feature type="transmembrane region" description="Helical" evidence="2">
    <location>
        <begin position="94"/>
        <end position="119"/>
    </location>
</feature>
<protein>
    <recommendedName>
        <fullName evidence="3">Rhodopsin domain-containing protein</fullName>
    </recommendedName>
</protein>
<dbReference type="AlphaFoldDB" id="A0A8E2F530"/>
<feature type="transmembrane region" description="Helical" evidence="2">
    <location>
        <begin position="20"/>
        <end position="42"/>
    </location>
</feature>
<dbReference type="PANTHER" id="PTHR38794:SF3">
    <property type="entry name" value="INTEGRAL MEMBRANE PROTEIN"/>
    <property type="match status" value="1"/>
</dbReference>
<feature type="domain" description="Rhodopsin" evidence="3">
    <location>
        <begin position="38"/>
        <end position="222"/>
    </location>
</feature>
<evidence type="ECO:0000256" key="2">
    <source>
        <dbReference type="SAM" id="Phobius"/>
    </source>
</evidence>
<feature type="transmembrane region" description="Helical" evidence="2">
    <location>
        <begin position="210"/>
        <end position="231"/>
    </location>
</feature>
<evidence type="ECO:0000313" key="4">
    <source>
        <dbReference type="EMBL" id="OCL10711.1"/>
    </source>
</evidence>
<evidence type="ECO:0000256" key="1">
    <source>
        <dbReference type="SAM" id="MobiDB-lite"/>
    </source>
</evidence>
<dbReference type="PANTHER" id="PTHR38794">
    <property type="entry name" value="INTEGRAL MEMBRANE PROTEIN"/>
    <property type="match status" value="1"/>
</dbReference>
<accession>A0A8E2F530</accession>
<gene>
    <name evidence="4" type="ORF">AOQ84DRAFT_438161</name>
</gene>
<keyword evidence="2" id="KW-0812">Transmembrane</keyword>
<feature type="transmembrane region" description="Helical" evidence="2">
    <location>
        <begin position="131"/>
        <end position="154"/>
    </location>
</feature>
<organism evidence="4 5">
    <name type="scientific">Glonium stellatum</name>
    <dbReference type="NCBI Taxonomy" id="574774"/>
    <lineage>
        <taxon>Eukaryota</taxon>
        <taxon>Fungi</taxon>
        <taxon>Dikarya</taxon>
        <taxon>Ascomycota</taxon>
        <taxon>Pezizomycotina</taxon>
        <taxon>Dothideomycetes</taxon>
        <taxon>Pleosporomycetidae</taxon>
        <taxon>Gloniales</taxon>
        <taxon>Gloniaceae</taxon>
        <taxon>Glonium</taxon>
    </lineage>
</organism>
<dbReference type="OrthoDB" id="3918601at2759"/>
<name>A0A8E2F530_9PEZI</name>
<dbReference type="Pfam" id="PF20684">
    <property type="entry name" value="Fung_rhodopsin"/>
    <property type="match status" value="1"/>
</dbReference>
<keyword evidence="5" id="KW-1185">Reference proteome</keyword>
<evidence type="ECO:0000259" key="3">
    <source>
        <dbReference type="Pfam" id="PF20684"/>
    </source>
</evidence>
<dbReference type="EMBL" id="KV749182">
    <property type="protein sequence ID" value="OCL10711.1"/>
    <property type="molecule type" value="Genomic_DNA"/>
</dbReference>
<feature type="compositionally biased region" description="Polar residues" evidence="1">
    <location>
        <begin position="320"/>
        <end position="347"/>
    </location>
</feature>
<feature type="transmembrane region" description="Helical" evidence="2">
    <location>
        <begin position="54"/>
        <end position="74"/>
    </location>
</feature>
<dbReference type="Proteomes" id="UP000250140">
    <property type="component" value="Unassembled WGS sequence"/>
</dbReference>
<keyword evidence="2" id="KW-0472">Membrane</keyword>
<evidence type="ECO:0000313" key="5">
    <source>
        <dbReference type="Proteomes" id="UP000250140"/>
    </source>
</evidence>
<dbReference type="InterPro" id="IPR049326">
    <property type="entry name" value="Rhodopsin_dom_fungi"/>
</dbReference>
<reference evidence="4 5" key="1">
    <citation type="journal article" date="2016" name="Nat. Commun.">
        <title>Ectomycorrhizal ecology is imprinted in the genome of the dominant symbiotic fungus Cenococcum geophilum.</title>
        <authorList>
            <consortium name="DOE Joint Genome Institute"/>
            <person name="Peter M."/>
            <person name="Kohler A."/>
            <person name="Ohm R.A."/>
            <person name="Kuo A."/>
            <person name="Krutzmann J."/>
            <person name="Morin E."/>
            <person name="Arend M."/>
            <person name="Barry K.W."/>
            <person name="Binder M."/>
            <person name="Choi C."/>
            <person name="Clum A."/>
            <person name="Copeland A."/>
            <person name="Grisel N."/>
            <person name="Haridas S."/>
            <person name="Kipfer T."/>
            <person name="LaButti K."/>
            <person name="Lindquist E."/>
            <person name="Lipzen A."/>
            <person name="Maire R."/>
            <person name="Meier B."/>
            <person name="Mihaltcheva S."/>
            <person name="Molinier V."/>
            <person name="Murat C."/>
            <person name="Poggeler S."/>
            <person name="Quandt C.A."/>
            <person name="Sperisen C."/>
            <person name="Tritt A."/>
            <person name="Tisserant E."/>
            <person name="Crous P.W."/>
            <person name="Henrissat B."/>
            <person name="Nehls U."/>
            <person name="Egli S."/>
            <person name="Spatafora J.W."/>
            <person name="Grigoriev I.V."/>
            <person name="Martin F.M."/>
        </authorList>
    </citation>
    <scope>NUCLEOTIDE SEQUENCE [LARGE SCALE GENOMIC DNA]</scope>
    <source>
        <strain evidence="4 5">CBS 207.34</strain>
    </source>
</reference>
<feature type="region of interest" description="Disordered" evidence="1">
    <location>
        <begin position="254"/>
        <end position="285"/>
    </location>
</feature>